<feature type="domain" description="Dendritic cell-specific transmembrane protein-like" evidence="7">
    <location>
        <begin position="442"/>
        <end position="635"/>
    </location>
</feature>
<accession>A0A016UDR8</accession>
<dbReference type="Pfam" id="PF07782">
    <property type="entry name" value="DC_STAMP"/>
    <property type="match status" value="1"/>
</dbReference>
<dbReference type="AlphaFoldDB" id="A0A016UDR8"/>
<reference evidence="9" key="1">
    <citation type="journal article" date="2015" name="Nat. Genet.">
        <title>The genome and transcriptome of the zoonotic hookworm Ancylostoma ceylanicum identify infection-specific gene families.</title>
        <authorList>
            <person name="Schwarz E.M."/>
            <person name="Hu Y."/>
            <person name="Antoshechkin I."/>
            <person name="Miller M.M."/>
            <person name="Sternberg P.W."/>
            <person name="Aroian R.V."/>
        </authorList>
    </citation>
    <scope>NUCLEOTIDE SEQUENCE</scope>
    <source>
        <strain evidence="9">HY135</strain>
    </source>
</reference>
<evidence type="ECO:0000256" key="2">
    <source>
        <dbReference type="ARBA" id="ARBA00022692"/>
    </source>
</evidence>
<dbReference type="Proteomes" id="UP000024635">
    <property type="component" value="Unassembled WGS sequence"/>
</dbReference>
<evidence type="ECO:0000256" key="4">
    <source>
        <dbReference type="ARBA" id="ARBA00023136"/>
    </source>
</evidence>
<keyword evidence="9" id="KW-1185">Reference proteome</keyword>
<evidence type="ECO:0000256" key="3">
    <source>
        <dbReference type="ARBA" id="ARBA00022989"/>
    </source>
</evidence>
<evidence type="ECO:0000313" key="9">
    <source>
        <dbReference type="Proteomes" id="UP000024635"/>
    </source>
</evidence>
<evidence type="ECO:0000256" key="6">
    <source>
        <dbReference type="SAM" id="Phobius"/>
    </source>
</evidence>
<proteinExistence type="predicted"/>
<keyword evidence="4 6" id="KW-0472">Membrane</keyword>
<keyword evidence="2 6" id="KW-0812">Transmembrane</keyword>
<evidence type="ECO:0000313" key="8">
    <source>
        <dbReference type="EMBL" id="EYC12758.1"/>
    </source>
</evidence>
<protein>
    <recommendedName>
        <fullName evidence="7">Dendritic cell-specific transmembrane protein-like domain-containing protein</fullName>
    </recommendedName>
</protein>
<feature type="transmembrane region" description="Helical" evidence="6">
    <location>
        <begin position="70"/>
        <end position="90"/>
    </location>
</feature>
<dbReference type="EMBL" id="JARK01001382">
    <property type="protein sequence ID" value="EYC12758.1"/>
    <property type="molecule type" value="Genomic_DNA"/>
</dbReference>
<feature type="transmembrane region" description="Helical" evidence="6">
    <location>
        <begin position="588"/>
        <end position="610"/>
    </location>
</feature>
<evidence type="ECO:0000259" key="7">
    <source>
        <dbReference type="Pfam" id="PF07782"/>
    </source>
</evidence>
<dbReference type="PANTHER" id="PTHR21041">
    <property type="entry name" value="DENDRITIC CELL-SPECIFIC TRANSMEMBRANE PROTEIN"/>
    <property type="match status" value="1"/>
</dbReference>
<feature type="transmembrane region" description="Helical" evidence="6">
    <location>
        <begin position="498"/>
        <end position="519"/>
    </location>
</feature>
<evidence type="ECO:0000256" key="1">
    <source>
        <dbReference type="ARBA" id="ARBA00004141"/>
    </source>
</evidence>
<dbReference type="PANTHER" id="PTHR21041:SF17">
    <property type="entry name" value="E3 UBIQUITIN-PROTEIN LIGASE DCST1"/>
    <property type="match status" value="1"/>
</dbReference>
<dbReference type="InterPro" id="IPR012858">
    <property type="entry name" value="DC_STAMP-like"/>
</dbReference>
<keyword evidence="3 6" id="KW-1133">Transmembrane helix</keyword>
<dbReference type="OrthoDB" id="5985669at2759"/>
<feature type="transmembrane region" description="Helical" evidence="6">
    <location>
        <begin position="39"/>
        <end position="58"/>
    </location>
</feature>
<feature type="region of interest" description="Disordered" evidence="5">
    <location>
        <begin position="222"/>
        <end position="253"/>
    </location>
</feature>
<gene>
    <name evidence="8" type="primary">Acey_s0046.g1405</name>
    <name evidence="8" type="synonym">Acey-K12B6.2</name>
    <name evidence="8" type="ORF">Y032_0046g1405</name>
</gene>
<name>A0A016UDR8_9BILA</name>
<sequence length="766" mass="88370">MVATGYLTDARRAKIRRKTGVGFLEDYFLRSEIGDYRRLRLLVNLIVGVLFCSSLYYLGWKRLNFADFHYVYGVIFKWTMILSTACAFSLSPMFRCAMLCVLFGAMGKNGQAPLSLLILDNLNDGPISNIVSNYQRTAEILLCHLELQAKIASNRVSMLTGPVEAVLEKQIEIGLQMLRDLIKKIRSIITPFLAEVKASKTSEDKNMEERDDQLNSYAQRKAMKSLMKDEQESEEQQKSDEKESLGTSKENADKLLKTKPAWTEFKTSQGRQIAKRIAKRCNDVFIKGVDKCRDLMSSVKDKCYEAMPWYLMFFVCPKLNAEEACNIMQRRIQSLSVCQKHMANAQMSSSMEGDVNDVVNITDEMDNELQANLHLLLVEMPRLENVFQVTELKMFVSIGANYVKVVLKTVSKVIQALFIFYVYIIFRDSVQMIENYKTDVDFNNCFITSEFWQIDHHRELLGQQAIRYISSSEMRNWKLMNVFSAPTRAELDRAKGALMSWFVTTFVAALLVFMDYYLYAFLNAVVSASHTKIEQLGSSSAAIEVEGDGVVAQFVRAMIADNRTVEVDSSMTNAHCLMPPQRPNFQHIFTWIALPLIISLLLQVIFSFVVKRVIINHFMAFMFPLRDRIRIIYLYNKVLFMRLKHRQESRARIRFIVDRWKINEEYDEGGWLSYRSWFKLNVLDRLFKTGQCLMCQQNMRPANLYFCVECPATFCKYCLIENAYECYACQVEEGLVNTERSLVTYAENEKANEQFVRGGRSKKGAG</sequence>
<evidence type="ECO:0000256" key="5">
    <source>
        <dbReference type="SAM" id="MobiDB-lite"/>
    </source>
</evidence>
<dbReference type="GO" id="GO:0016020">
    <property type="term" value="C:membrane"/>
    <property type="evidence" value="ECO:0007669"/>
    <property type="project" value="UniProtKB-SubCell"/>
</dbReference>
<feature type="compositionally biased region" description="Basic and acidic residues" evidence="5">
    <location>
        <begin position="226"/>
        <end position="253"/>
    </location>
</feature>
<comment type="caution">
    <text evidence="8">The sequence shown here is derived from an EMBL/GenBank/DDBJ whole genome shotgun (WGS) entry which is preliminary data.</text>
</comment>
<comment type="subcellular location">
    <subcellularLocation>
        <location evidence="1">Membrane</location>
        <topology evidence="1">Multi-pass membrane protein</topology>
    </subcellularLocation>
</comment>
<dbReference type="InterPro" id="IPR051856">
    <property type="entry name" value="CSR-E3_Ligase_Protein"/>
</dbReference>
<organism evidence="8 9">
    <name type="scientific">Ancylostoma ceylanicum</name>
    <dbReference type="NCBI Taxonomy" id="53326"/>
    <lineage>
        <taxon>Eukaryota</taxon>
        <taxon>Metazoa</taxon>
        <taxon>Ecdysozoa</taxon>
        <taxon>Nematoda</taxon>
        <taxon>Chromadorea</taxon>
        <taxon>Rhabditida</taxon>
        <taxon>Rhabditina</taxon>
        <taxon>Rhabditomorpha</taxon>
        <taxon>Strongyloidea</taxon>
        <taxon>Ancylostomatidae</taxon>
        <taxon>Ancylostomatinae</taxon>
        <taxon>Ancylostoma</taxon>
    </lineage>
</organism>